<protein>
    <submittedName>
        <fullName evidence="2">Helix-turn-helix transcriptional regulator</fullName>
    </submittedName>
</protein>
<dbReference type="InterPro" id="IPR010982">
    <property type="entry name" value="Lambda_DNA-bd_dom_sf"/>
</dbReference>
<name>A0A7X2N3H5_9FIRM</name>
<accession>A0A7X2N3H5</accession>
<feature type="domain" description="HTH cro/C1-type" evidence="1">
    <location>
        <begin position="15"/>
        <end position="69"/>
    </location>
</feature>
<sequence length="91" mass="10577">MNYKTVDLKKTGTQIETICRENGYNAIEIASSLNVSHQSVYKWFSGKSLPTLDNVLFLSQLLKVRVEDFIVYEEVTYPSFHIKEFVDYVYA</sequence>
<dbReference type="PROSITE" id="PS50943">
    <property type="entry name" value="HTH_CROC1"/>
    <property type="match status" value="1"/>
</dbReference>
<dbReference type="Gene3D" id="1.10.260.40">
    <property type="entry name" value="lambda repressor-like DNA-binding domains"/>
    <property type="match status" value="1"/>
</dbReference>
<evidence type="ECO:0000259" key="1">
    <source>
        <dbReference type="PROSITE" id="PS50943"/>
    </source>
</evidence>
<organism evidence="2 3">
    <name type="scientific">Floccifex porci</name>
    <dbReference type="NCBI Taxonomy" id="2606629"/>
    <lineage>
        <taxon>Bacteria</taxon>
        <taxon>Bacillati</taxon>
        <taxon>Bacillota</taxon>
        <taxon>Erysipelotrichia</taxon>
        <taxon>Erysipelotrichales</taxon>
        <taxon>Erysipelotrichaceae</taxon>
        <taxon>Floccifex</taxon>
    </lineage>
</organism>
<dbReference type="SMART" id="SM00530">
    <property type="entry name" value="HTH_XRE"/>
    <property type="match status" value="1"/>
</dbReference>
<dbReference type="GO" id="GO:0003677">
    <property type="term" value="F:DNA binding"/>
    <property type="evidence" value="ECO:0007669"/>
    <property type="project" value="InterPro"/>
</dbReference>
<dbReference type="Proteomes" id="UP000470082">
    <property type="component" value="Unassembled WGS sequence"/>
</dbReference>
<keyword evidence="3" id="KW-1185">Reference proteome</keyword>
<reference evidence="2 3" key="1">
    <citation type="submission" date="2019-08" db="EMBL/GenBank/DDBJ databases">
        <title>In-depth cultivation of the pig gut microbiome towards novel bacterial diversity and tailored functional studies.</title>
        <authorList>
            <person name="Wylensek D."/>
            <person name="Hitch T.C.A."/>
            <person name="Clavel T."/>
        </authorList>
    </citation>
    <scope>NUCLEOTIDE SEQUENCE [LARGE SCALE GENOMIC DNA]</scope>
    <source>
        <strain evidence="2 3">LKV-178-WT-2G</strain>
    </source>
</reference>
<dbReference type="EMBL" id="VUMM01000012">
    <property type="protein sequence ID" value="MSS01755.1"/>
    <property type="molecule type" value="Genomic_DNA"/>
</dbReference>
<dbReference type="AlphaFoldDB" id="A0A7X2N3H5"/>
<proteinExistence type="predicted"/>
<evidence type="ECO:0000313" key="2">
    <source>
        <dbReference type="EMBL" id="MSS01755.1"/>
    </source>
</evidence>
<evidence type="ECO:0000313" key="3">
    <source>
        <dbReference type="Proteomes" id="UP000470082"/>
    </source>
</evidence>
<gene>
    <name evidence="2" type="ORF">FYJ50_06545</name>
</gene>
<dbReference type="RefSeq" id="WP_154460324.1">
    <property type="nucleotide sequence ID" value="NZ_JAQYTQ010000041.1"/>
</dbReference>
<dbReference type="CDD" id="cd00093">
    <property type="entry name" value="HTH_XRE"/>
    <property type="match status" value="1"/>
</dbReference>
<dbReference type="SUPFAM" id="SSF47413">
    <property type="entry name" value="lambda repressor-like DNA-binding domains"/>
    <property type="match status" value="1"/>
</dbReference>
<comment type="caution">
    <text evidence="2">The sequence shown here is derived from an EMBL/GenBank/DDBJ whole genome shotgun (WGS) entry which is preliminary data.</text>
</comment>
<dbReference type="InterPro" id="IPR001387">
    <property type="entry name" value="Cro/C1-type_HTH"/>
</dbReference>
<dbReference type="Pfam" id="PF01381">
    <property type="entry name" value="HTH_3"/>
    <property type="match status" value="1"/>
</dbReference>